<keyword evidence="2" id="KW-1185">Reference proteome</keyword>
<dbReference type="AlphaFoldDB" id="A0A5B7CYG3"/>
<name>A0A5B7CYG3_PORTR</name>
<comment type="caution">
    <text evidence="1">The sequence shown here is derived from an EMBL/GenBank/DDBJ whole genome shotgun (WGS) entry which is preliminary data.</text>
</comment>
<dbReference type="Proteomes" id="UP000324222">
    <property type="component" value="Unassembled WGS sequence"/>
</dbReference>
<evidence type="ECO:0000313" key="1">
    <source>
        <dbReference type="EMBL" id="MPC14797.1"/>
    </source>
</evidence>
<sequence>MACHAWQDTPAQNSAQIQITSRYERARQIQRMCATGRAERWYCEHLTALCARHVQPPPAVAGRRHLKLPPRRPYHQRAYVLYVRICAHGGQRCAVS</sequence>
<reference evidence="1 2" key="1">
    <citation type="submission" date="2019-05" db="EMBL/GenBank/DDBJ databases">
        <title>Another draft genome of Portunus trituberculatus and its Hox gene families provides insights of decapod evolution.</title>
        <authorList>
            <person name="Jeong J.-H."/>
            <person name="Song I."/>
            <person name="Kim S."/>
            <person name="Choi T."/>
            <person name="Kim D."/>
            <person name="Ryu S."/>
            <person name="Kim W."/>
        </authorList>
    </citation>
    <scope>NUCLEOTIDE SEQUENCE [LARGE SCALE GENOMIC DNA]</scope>
    <source>
        <tissue evidence="1">Muscle</tissue>
    </source>
</reference>
<protein>
    <submittedName>
        <fullName evidence="1">Uncharacterized protein</fullName>
    </submittedName>
</protein>
<organism evidence="1 2">
    <name type="scientific">Portunus trituberculatus</name>
    <name type="common">Swimming crab</name>
    <name type="synonym">Neptunus trituberculatus</name>
    <dbReference type="NCBI Taxonomy" id="210409"/>
    <lineage>
        <taxon>Eukaryota</taxon>
        <taxon>Metazoa</taxon>
        <taxon>Ecdysozoa</taxon>
        <taxon>Arthropoda</taxon>
        <taxon>Crustacea</taxon>
        <taxon>Multicrustacea</taxon>
        <taxon>Malacostraca</taxon>
        <taxon>Eumalacostraca</taxon>
        <taxon>Eucarida</taxon>
        <taxon>Decapoda</taxon>
        <taxon>Pleocyemata</taxon>
        <taxon>Brachyura</taxon>
        <taxon>Eubrachyura</taxon>
        <taxon>Portunoidea</taxon>
        <taxon>Portunidae</taxon>
        <taxon>Portuninae</taxon>
        <taxon>Portunus</taxon>
    </lineage>
</organism>
<accession>A0A5B7CYG3</accession>
<dbReference type="EMBL" id="VSRR010000379">
    <property type="protein sequence ID" value="MPC14797.1"/>
    <property type="molecule type" value="Genomic_DNA"/>
</dbReference>
<gene>
    <name evidence="1" type="ORF">E2C01_007572</name>
</gene>
<evidence type="ECO:0000313" key="2">
    <source>
        <dbReference type="Proteomes" id="UP000324222"/>
    </source>
</evidence>
<proteinExistence type="predicted"/>